<accession>A0A2M3ZT95</accession>
<protein>
    <submittedName>
        <fullName evidence="2">Putative secreted peptide</fullName>
    </submittedName>
</protein>
<feature type="signal peptide" evidence="1">
    <location>
        <begin position="1"/>
        <end position="20"/>
    </location>
</feature>
<evidence type="ECO:0000313" key="2">
    <source>
        <dbReference type="EMBL" id="MBW31787.1"/>
    </source>
</evidence>
<evidence type="ECO:0000256" key="1">
    <source>
        <dbReference type="SAM" id="SignalP"/>
    </source>
</evidence>
<name>A0A2M3ZT95_9DIPT</name>
<keyword evidence="1" id="KW-0732">Signal</keyword>
<reference evidence="2" key="1">
    <citation type="submission" date="2018-01" db="EMBL/GenBank/DDBJ databases">
        <title>An insight into the sialome of Amazonian anophelines.</title>
        <authorList>
            <person name="Ribeiro J.M."/>
            <person name="Scarpassa V."/>
            <person name="Calvo E."/>
        </authorList>
    </citation>
    <scope>NUCLEOTIDE SEQUENCE</scope>
    <source>
        <tissue evidence="2">Salivary glands</tissue>
    </source>
</reference>
<dbReference type="AlphaFoldDB" id="A0A2M3ZT95"/>
<feature type="chain" id="PRO_5014727418" evidence="1">
    <location>
        <begin position="21"/>
        <end position="67"/>
    </location>
</feature>
<sequence>MWVLAPGTGMLMMCFRIASSVLCMLLVMRCSSSVRSRHLVMVFGVVRARSVLVKAMHSAARINEKCP</sequence>
<organism evidence="2">
    <name type="scientific">Anopheles braziliensis</name>
    <dbReference type="NCBI Taxonomy" id="58242"/>
    <lineage>
        <taxon>Eukaryota</taxon>
        <taxon>Metazoa</taxon>
        <taxon>Ecdysozoa</taxon>
        <taxon>Arthropoda</taxon>
        <taxon>Hexapoda</taxon>
        <taxon>Insecta</taxon>
        <taxon>Pterygota</taxon>
        <taxon>Neoptera</taxon>
        <taxon>Endopterygota</taxon>
        <taxon>Diptera</taxon>
        <taxon>Nematocera</taxon>
        <taxon>Culicoidea</taxon>
        <taxon>Culicidae</taxon>
        <taxon>Anophelinae</taxon>
        <taxon>Anopheles</taxon>
    </lineage>
</organism>
<dbReference type="EMBL" id="GGFM01011036">
    <property type="protein sequence ID" value="MBW31787.1"/>
    <property type="molecule type" value="Transcribed_RNA"/>
</dbReference>
<proteinExistence type="predicted"/>